<gene>
    <name evidence="6" type="ORF">CYD53_10896</name>
</gene>
<dbReference type="PROSITE" id="PS51318">
    <property type="entry name" value="TAT"/>
    <property type="match status" value="1"/>
</dbReference>
<reference evidence="6 7" key="1">
    <citation type="submission" date="2018-01" db="EMBL/GenBank/DDBJ databases">
        <title>Genomic Encyclopedia of Type Strains, Phase III (KMG-III): the genomes of soil and plant-associated and newly described type strains.</title>
        <authorList>
            <person name="Whitman W."/>
        </authorList>
    </citation>
    <scope>NUCLEOTIDE SEQUENCE [LARGE SCALE GENOMIC DNA]</scope>
    <source>
        <strain evidence="6 7">1131</strain>
    </source>
</reference>
<name>A0A2S4M7Y9_9HYPH</name>
<keyword evidence="2" id="KW-0479">Metal-binding</keyword>
<dbReference type="OrthoDB" id="9773738at2"/>
<dbReference type="GO" id="GO:0016787">
    <property type="term" value="F:hydrolase activity"/>
    <property type="evidence" value="ECO:0007669"/>
    <property type="project" value="UniProtKB-KW"/>
</dbReference>
<dbReference type="PANTHER" id="PTHR42978:SF6">
    <property type="entry name" value="QUORUM-QUENCHING LACTONASE YTNP-RELATED"/>
    <property type="match status" value="1"/>
</dbReference>
<proteinExistence type="inferred from homology"/>
<keyword evidence="3 6" id="KW-0378">Hydrolase</keyword>
<dbReference type="AlphaFoldDB" id="A0A2S4M7Y9"/>
<organism evidence="6 7">
    <name type="scientific">Bosea psychrotolerans</name>
    <dbReference type="NCBI Taxonomy" id="1871628"/>
    <lineage>
        <taxon>Bacteria</taxon>
        <taxon>Pseudomonadati</taxon>
        <taxon>Pseudomonadota</taxon>
        <taxon>Alphaproteobacteria</taxon>
        <taxon>Hyphomicrobiales</taxon>
        <taxon>Boseaceae</taxon>
        <taxon>Bosea</taxon>
    </lineage>
</organism>
<evidence type="ECO:0000313" key="7">
    <source>
        <dbReference type="Proteomes" id="UP000236919"/>
    </source>
</evidence>
<evidence type="ECO:0000256" key="4">
    <source>
        <dbReference type="ARBA" id="ARBA00022833"/>
    </source>
</evidence>
<dbReference type="GO" id="GO:0046872">
    <property type="term" value="F:metal ion binding"/>
    <property type="evidence" value="ECO:0007669"/>
    <property type="project" value="UniProtKB-KW"/>
</dbReference>
<comment type="similarity">
    <text evidence="1">Belongs to the metallo-beta-lactamase superfamily.</text>
</comment>
<dbReference type="InterPro" id="IPR001279">
    <property type="entry name" value="Metallo-B-lactamas"/>
</dbReference>
<keyword evidence="7" id="KW-1185">Reference proteome</keyword>
<dbReference type="EMBL" id="PQFZ01000008">
    <property type="protein sequence ID" value="POR50848.1"/>
    <property type="molecule type" value="Genomic_DNA"/>
</dbReference>
<dbReference type="InterPro" id="IPR036866">
    <property type="entry name" value="RibonucZ/Hydroxyglut_hydro"/>
</dbReference>
<evidence type="ECO:0000256" key="1">
    <source>
        <dbReference type="ARBA" id="ARBA00007749"/>
    </source>
</evidence>
<dbReference type="Gene3D" id="3.60.15.10">
    <property type="entry name" value="Ribonuclease Z/Hydroxyacylglutathione hydrolase-like"/>
    <property type="match status" value="1"/>
</dbReference>
<evidence type="ECO:0000313" key="6">
    <source>
        <dbReference type="EMBL" id="POR50848.1"/>
    </source>
</evidence>
<dbReference type="Proteomes" id="UP000236919">
    <property type="component" value="Unassembled WGS sequence"/>
</dbReference>
<dbReference type="RefSeq" id="WP_103718956.1">
    <property type="nucleotide sequence ID" value="NZ_PQFZ01000008.1"/>
</dbReference>
<comment type="caution">
    <text evidence="6">The sequence shown here is derived from an EMBL/GenBank/DDBJ whole genome shotgun (WGS) entry which is preliminary data.</text>
</comment>
<protein>
    <submittedName>
        <fullName evidence="6">Glyoxylase-like metal-dependent hydrolase (Beta-lactamase superfamily II)</fullName>
    </submittedName>
</protein>
<dbReference type="InterPro" id="IPR006311">
    <property type="entry name" value="TAT_signal"/>
</dbReference>
<dbReference type="Pfam" id="PF00753">
    <property type="entry name" value="Lactamase_B"/>
    <property type="match status" value="1"/>
</dbReference>
<keyword evidence="4" id="KW-0862">Zinc</keyword>
<dbReference type="CDD" id="cd07720">
    <property type="entry name" value="OPHC2-like_MBL-fold"/>
    <property type="match status" value="1"/>
</dbReference>
<dbReference type="PANTHER" id="PTHR42978">
    <property type="entry name" value="QUORUM-QUENCHING LACTONASE YTNP-RELATED-RELATED"/>
    <property type="match status" value="1"/>
</dbReference>
<evidence type="ECO:0000256" key="2">
    <source>
        <dbReference type="ARBA" id="ARBA00022723"/>
    </source>
</evidence>
<dbReference type="SMART" id="SM00849">
    <property type="entry name" value="Lactamase_B"/>
    <property type="match status" value="1"/>
</dbReference>
<accession>A0A2S4M7Y9</accession>
<feature type="domain" description="Metallo-beta-lactamase" evidence="5">
    <location>
        <begin position="95"/>
        <end position="300"/>
    </location>
</feature>
<dbReference type="InterPro" id="IPR051013">
    <property type="entry name" value="MBL_superfamily_lactonases"/>
</dbReference>
<evidence type="ECO:0000256" key="3">
    <source>
        <dbReference type="ARBA" id="ARBA00022801"/>
    </source>
</evidence>
<dbReference type="SUPFAM" id="SSF56281">
    <property type="entry name" value="Metallo-hydrolase/oxidoreductase"/>
    <property type="match status" value="1"/>
</dbReference>
<evidence type="ECO:0000259" key="5">
    <source>
        <dbReference type="SMART" id="SM00849"/>
    </source>
</evidence>
<sequence length="323" mass="34697">MTHVSRRDALVAGSLAAAFGLANPLHLVTFAQAQTIPDPAIGFHRYKVGSIEVTALYDGIWEKPHEAAFIKNASIEETKEALAKAGQTTAFVPIPLTVVVLKIGERYVMVDSGSGAGQWQPTATKLASNMAAAGIDPAKISTILISHFHPDHIFGLMNRGTNAPVFPQAEIVVTATEYKWWTEPGRVEKLPDARKPLGQRINAVFPGWKNFRLVEGEPEVAPGVRLVKAPGHTPGHAAFHVSSGNDQLMISNDVAYVPALLAPHPDWQGSYDQDSATAVETRHKLIDRVIAEKMAICGAHFPFPGMGVFAKDGAGYTFAPAKA</sequence>